<protein>
    <recommendedName>
        <fullName evidence="1">F-box domain-containing protein</fullName>
    </recommendedName>
</protein>
<dbReference type="InterPro" id="IPR053781">
    <property type="entry name" value="F-box_AtFBL13-like"/>
</dbReference>
<reference evidence="2" key="2">
    <citation type="submission" date="2021-12" db="EMBL/GenBank/DDBJ databases">
        <title>Resequencing data analysis of finger millet.</title>
        <authorList>
            <person name="Hatakeyama M."/>
            <person name="Aluri S."/>
            <person name="Balachadran M.T."/>
            <person name="Sivarajan S.R."/>
            <person name="Poveda L."/>
            <person name="Shimizu-Inatsugi R."/>
            <person name="Schlapbach R."/>
            <person name="Sreeman S.M."/>
            <person name="Shimizu K.K."/>
        </authorList>
    </citation>
    <scope>NUCLEOTIDE SEQUENCE</scope>
</reference>
<dbReference type="InterPro" id="IPR032675">
    <property type="entry name" value="LRR_dom_sf"/>
</dbReference>
<dbReference type="InterPro" id="IPR036047">
    <property type="entry name" value="F-box-like_dom_sf"/>
</dbReference>
<name>A0AAV5ESY0_ELECO</name>
<keyword evidence="3" id="KW-1185">Reference proteome</keyword>
<dbReference type="CDD" id="cd22160">
    <property type="entry name" value="F-box_AtFBL13-like"/>
    <property type="match status" value="1"/>
</dbReference>
<dbReference type="PANTHER" id="PTHR34223:SF27">
    <property type="entry name" value="F-BOX DOMAIN-CONTAINING PROTEIN"/>
    <property type="match status" value="1"/>
</dbReference>
<dbReference type="PANTHER" id="PTHR34223">
    <property type="entry name" value="OS11G0201299 PROTEIN"/>
    <property type="match status" value="1"/>
</dbReference>
<comment type="caution">
    <text evidence="2">The sequence shown here is derived from an EMBL/GenBank/DDBJ whole genome shotgun (WGS) entry which is preliminary data.</text>
</comment>
<dbReference type="EMBL" id="BQKI01000078">
    <property type="protein sequence ID" value="GJN25706.1"/>
    <property type="molecule type" value="Genomic_DNA"/>
</dbReference>
<dbReference type="Gene3D" id="1.20.1280.50">
    <property type="match status" value="1"/>
</dbReference>
<gene>
    <name evidence="2" type="primary">gb13569</name>
    <name evidence="2" type="ORF">PR202_gb13569</name>
</gene>
<dbReference type="AlphaFoldDB" id="A0AAV5ESY0"/>
<sequence length="233" mass="27158">MKRARAACSSSPMDGEPDRLSALPDCLLHTIMSFMKARQVVQTCVLSTRWKHLWRSVRCLNLDLGEFKDDEDSDSQNSTYDYEDWEHFEDFAVNLMIRHNIALLESFRLQARRVHSKDSTTFKEFRNLRNLTLDKCDLSDDFETLVLFLLNSPNLEKLTLRCCKFSNDSKKKKGTPKPKKTSSSQCHSLDVQCVNLKLTEIIYKDDDVRQLVELLLRISGNLPRNHLKLRKMD</sequence>
<evidence type="ECO:0000313" key="2">
    <source>
        <dbReference type="EMBL" id="GJN25706.1"/>
    </source>
</evidence>
<reference evidence="2" key="1">
    <citation type="journal article" date="2018" name="DNA Res.">
        <title>Multiple hybrid de novo genome assembly of finger millet, an orphan allotetraploid crop.</title>
        <authorList>
            <person name="Hatakeyama M."/>
            <person name="Aluri S."/>
            <person name="Balachadran M.T."/>
            <person name="Sivarajan S.R."/>
            <person name="Patrignani A."/>
            <person name="Gruter S."/>
            <person name="Poveda L."/>
            <person name="Shimizu-Inatsugi R."/>
            <person name="Baeten J."/>
            <person name="Francoijs K.J."/>
            <person name="Nataraja K.N."/>
            <person name="Reddy Y.A.N."/>
            <person name="Phadnis S."/>
            <person name="Ravikumar R.L."/>
            <person name="Schlapbach R."/>
            <person name="Sreeman S.M."/>
            <person name="Shimizu K.K."/>
        </authorList>
    </citation>
    <scope>NUCLEOTIDE SEQUENCE</scope>
</reference>
<proteinExistence type="predicted"/>
<feature type="domain" description="F-box" evidence="1">
    <location>
        <begin position="20"/>
        <end position="59"/>
    </location>
</feature>
<dbReference type="InterPro" id="IPR001810">
    <property type="entry name" value="F-box_dom"/>
</dbReference>
<dbReference type="Pfam" id="PF00646">
    <property type="entry name" value="F-box"/>
    <property type="match status" value="1"/>
</dbReference>
<evidence type="ECO:0000313" key="3">
    <source>
        <dbReference type="Proteomes" id="UP001054889"/>
    </source>
</evidence>
<dbReference type="Gene3D" id="3.80.10.10">
    <property type="entry name" value="Ribonuclease Inhibitor"/>
    <property type="match status" value="1"/>
</dbReference>
<evidence type="ECO:0000259" key="1">
    <source>
        <dbReference type="Pfam" id="PF00646"/>
    </source>
</evidence>
<accession>A0AAV5ESY0</accession>
<dbReference type="SUPFAM" id="SSF52047">
    <property type="entry name" value="RNI-like"/>
    <property type="match status" value="1"/>
</dbReference>
<dbReference type="SUPFAM" id="SSF81383">
    <property type="entry name" value="F-box domain"/>
    <property type="match status" value="1"/>
</dbReference>
<dbReference type="Proteomes" id="UP001054889">
    <property type="component" value="Unassembled WGS sequence"/>
</dbReference>
<organism evidence="2 3">
    <name type="scientific">Eleusine coracana subsp. coracana</name>
    <dbReference type="NCBI Taxonomy" id="191504"/>
    <lineage>
        <taxon>Eukaryota</taxon>
        <taxon>Viridiplantae</taxon>
        <taxon>Streptophyta</taxon>
        <taxon>Embryophyta</taxon>
        <taxon>Tracheophyta</taxon>
        <taxon>Spermatophyta</taxon>
        <taxon>Magnoliopsida</taxon>
        <taxon>Liliopsida</taxon>
        <taxon>Poales</taxon>
        <taxon>Poaceae</taxon>
        <taxon>PACMAD clade</taxon>
        <taxon>Chloridoideae</taxon>
        <taxon>Cynodonteae</taxon>
        <taxon>Eleusininae</taxon>
        <taxon>Eleusine</taxon>
    </lineage>
</organism>
<dbReference type="InterPro" id="IPR053197">
    <property type="entry name" value="F-box_SCFL_complex_component"/>
</dbReference>